<protein>
    <submittedName>
        <fullName evidence="2">Uncharacterized protein</fullName>
    </submittedName>
</protein>
<gene>
    <name evidence="2" type="ORF">R3P38DRAFT_1513473</name>
</gene>
<dbReference type="AlphaFoldDB" id="A0AAW0AIT9"/>
<keyword evidence="1" id="KW-1133">Transmembrane helix</keyword>
<evidence type="ECO:0000256" key="1">
    <source>
        <dbReference type="SAM" id="Phobius"/>
    </source>
</evidence>
<keyword evidence="1" id="KW-0472">Membrane</keyword>
<feature type="transmembrane region" description="Helical" evidence="1">
    <location>
        <begin position="12"/>
        <end position="38"/>
    </location>
</feature>
<name>A0AAW0AIT9_9AGAR</name>
<dbReference type="Proteomes" id="UP001362999">
    <property type="component" value="Unassembled WGS sequence"/>
</dbReference>
<keyword evidence="3" id="KW-1185">Reference proteome</keyword>
<dbReference type="EMBL" id="JAWWNJ010000061">
    <property type="protein sequence ID" value="KAK7012974.1"/>
    <property type="molecule type" value="Genomic_DNA"/>
</dbReference>
<evidence type="ECO:0000313" key="3">
    <source>
        <dbReference type="Proteomes" id="UP001362999"/>
    </source>
</evidence>
<proteinExistence type="predicted"/>
<evidence type="ECO:0000313" key="2">
    <source>
        <dbReference type="EMBL" id="KAK7012974.1"/>
    </source>
</evidence>
<comment type="caution">
    <text evidence="2">The sequence shown here is derived from an EMBL/GenBank/DDBJ whole genome shotgun (WGS) entry which is preliminary data.</text>
</comment>
<feature type="transmembrane region" description="Helical" evidence="1">
    <location>
        <begin position="58"/>
        <end position="78"/>
    </location>
</feature>
<sequence>MRRTEGSKDSRTTLVNGYSVTCVILLCVLGLAFHLPTISFYRCVHLASYGVNWTEPWLAGWCLASVVCPSQFFILSFIMQRTEGSKDYEHDREKTRVCVRVGFNSQEPALLFGWRFFVSLCGLAAP</sequence>
<accession>A0AAW0AIT9</accession>
<keyword evidence="1" id="KW-0812">Transmembrane</keyword>
<organism evidence="2 3">
    <name type="scientific">Favolaschia claudopus</name>
    <dbReference type="NCBI Taxonomy" id="2862362"/>
    <lineage>
        <taxon>Eukaryota</taxon>
        <taxon>Fungi</taxon>
        <taxon>Dikarya</taxon>
        <taxon>Basidiomycota</taxon>
        <taxon>Agaricomycotina</taxon>
        <taxon>Agaricomycetes</taxon>
        <taxon>Agaricomycetidae</taxon>
        <taxon>Agaricales</taxon>
        <taxon>Marasmiineae</taxon>
        <taxon>Mycenaceae</taxon>
        <taxon>Favolaschia</taxon>
    </lineage>
</organism>
<reference evidence="2 3" key="1">
    <citation type="journal article" date="2024" name="J Genomics">
        <title>Draft genome sequencing and assembly of Favolaschia claudopus CIRM-BRFM 2984 isolated from oak limbs.</title>
        <authorList>
            <person name="Navarro D."/>
            <person name="Drula E."/>
            <person name="Chaduli D."/>
            <person name="Cazenave R."/>
            <person name="Ahrendt S."/>
            <person name="Wang J."/>
            <person name="Lipzen A."/>
            <person name="Daum C."/>
            <person name="Barry K."/>
            <person name="Grigoriev I.V."/>
            <person name="Favel A."/>
            <person name="Rosso M.N."/>
            <person name="Martin F."/>
        </authorList>
    </citation>
    <scope>NUCLEOTIDE SEQUENCE [LARGE SCALE GENOMIC DNA]</scope>
    <source>
        <strain evidence="2 3">CIRM-BRFM 2984</strain>
    </source>
</reference>